<dbReference type="PANTHER" id="PTHR24346:SF82">
    <property type="entry name" value="KP78A-RELATED"/>
    <property type="match status" value="1"/>
</dbReference>
<dbReference type="PANTHER" id="PTHR24346">
    <property type="entry name" value="MAP/MICROTUBULE AFFINITY-REGULATING KINASE"/>
    <property type="match status" value="1"/>
</dbReference>
<keyword evidence="5" id="KW-0067">ATP-binding</keyword>
<name>A0A7S4MI76_9EUKA</name>
<evidence type="ECO:0000256" key="1">
    <source>
        <dbReference type="ARBA" id="ARBA00022527"/>
    </source>
</evidence>
<reference evidence="7" key="1">
    <citation type="submission" date="2021-01" db="EMBL/GenBank/DDBJ databases">
        <authorList>
            <person name="Corre E."/>
            <person name="Pelletier E."/>
            <person name="Niang G."/>
            <person name="Scheremetjew M."/>
            <person name="Finn R."/>
            <person name="Kale V."/>
            <person name="Holt S."/>
            <person name="Cochrane G."/>
            <person name="Meng A."/>
            <person name="Brown T."/>
            <person name="Cohen L."/>
        </authorList>
    </citation>
    <scope>NUCLEOTIDE SEQUENCE</scope>
    <source>
        <strain evidence="7">DIVA3 518/3/11/1/6</strain>
    </source>
</reference>
<organism evidence="7">
    <name type="scientific">Vannella robusta</name>
    <dbReference type="NCBI Taxonomy" id="1487602"/>
    <lineage>
        <taxon>Eukaryota</taxon>
        <taxon>Amoebozoa</taxon>
        <taxon>Discosea</taxon>
        <taxon>Flabellinia</taxon>
        <taxon>Vannellidae</taxon>
        <taxon>Vannella</taxon>
    </lineage>
</organism>
<feature type="domain" description="Protein kinase" evidence="6">
    <location>
        <begin position="12"/>
        <end position="263"/>
    </location>
</feature>
<dbReference type="PROSITE" id="PS50011">
    <property type="entry name" value="PROTEIN_KINASE_DOM"/>
    <property type="match status" value="1"/>
</dbReference>
<dbReference type="Pfam" id="PF00069">
    <property type="entry name" value="Pkinase"/>
    <property type="match status" value="1"/>
</dbReference>
<dbReference type="GO" id="GO:0005737">
    <property type="term" value="C:cytoplasm"/>
    <property type="evidence" value="ECO:0007669"/>
    <property type="project" value="TreeGrafter"/>
</dbReference>
<keyword evidence="2" id="KW-0808">Transferase</keyword>
<dbReference type="Gene3D" id="1.10.510.10">
    <property type="entry name" value="Transferase(Phosphotransferase) domain 1"/>
    <property type="match status" value="1"/>
</dbReference>
<dbReference type="AlphaFoldDB" id="A0A7S4MI76"/>
<dbReference type="GO" id="GO:0004674">
    <property type="term" value="F:protein serine/threonine kinase activity"/>
    <property type="evidence" value="ECO:0007669"/>
    <property type="project" value="UniProtKB-KW"/>
</dbReference>
<evidence type="ECO:0000259" key="6">
    <source>
        <dbReference type="PROSITE" id="PS50011"/>
    </source>
</evidence>
<dbReference type="InterPro" id="IPR011009">
    <property type="entry name" value="Kinase-like_dom_sf"/>
</dbReference>
<dbReference type="EMBL" id="HBKP01014220">
    <property type="protein sequence ID" value="CAE2223421.1"/>
    <property type="molecule type" value="Transcribed_RNA"/>
</dbReference>
<dbReference type="InterPro" id="IPR008271">
    <property type="entry name" value="Ser/Thr_kinase_AS"/>
</dbReference>
<dbReference type="PROSITE" id="PS00108">
    <property type="entry name" value="PROTEIN_KINASE_ST"/>
    <property type="match status" value="1"/>
</dbReference>
<proteinExistence type="predicted"/>
<evidence type="ECO:0000256" key="3">
    <source>
        <dbReference type="ARBA" id="ARBA00022741"/>
    </source>
</evidence>
<dbReference type="InterPro" id="IPR000719">
    <property type="entry name" value="Prot_kinase_dom"/>
</dbReference>
<keyword evidence="4" id="KW-0418">Kinase</keyword>
<accession>A0A7S4MI76</accession>
<evidence type="ECO:0000256" key="4">
    <source>
        <dbReference type="ARBA" id="ARBA00022777"/>
    </source>
</evidence>
<dbReference type="SMART" id="SM00220">
    <property type="entry name" value="S_TKc"/>
    <property type="match status" value="1"/>
</dbReference>
<dbReference type="SUPFAM" id="SSF56112">
    <property type="entry name" value="Protein kinase-like (PK-like)"/>
    <property type="match status" value="1"/>
</dbReference>
<keyword evidence="3" id="KW-0547">Nucleotide-binding</keyword>
<dbReference type="GO" id="GO:0005524">
    <property type="term" value="F:ATP binding"/>
    <property type="evidence" value="ECO:0007669"/>
    <property type="project" value="UniProtKB-KW"/>
</dbReference>
<keyword evidence="1" id="KW-0723">Serine/threonine-protein kinase</keyword>
<dbReference type="GO" id="GO:0035556">
    <property type="term" value="P:intracellular signal transduction"/>
    <property type="evidence" value="ECO:0007669"/>
    <property type="project" value="TreeGrafter"/>
</dbReference>
<gene>
    <name evidence="7" type="ORF">VSP0166_LOCUS10108</name>
</gene>
<evidence type="ECO:0000256" key="5">
    <source>
        <dbReference type="ARBA" id="ARBA00022840"/>
    </source>
</evidence>
<evidence type="ECO:0000256" key="2">
    <source>
        <dbReference type="ARBA" id="ARBA00022679"/>
    </source>
</evidence>
<evidence type="ECO:0000313" key="7">
    <source>
        <dbReference type="EMBL" id="CAE2223421.1"/>
    </source>
</evidence>
<protein>
    <recommendedName>
        <fullName evidence="6">Protein kinase domain-containing protein</fullName>
    </recommendedName>
</protein>
<sequence>MINSEQLSEAELTLCKKLRTGANGTVFLAYYGPTKENVAVKAIPINNNTKERFVLEASAATLFSFAAHQSIISTIECFNDDSFGYIVMEAMESDLLERMDQFEDESSIKGVFKQICSAIQQLHKHHVAHLDIKPENILLDAKNNAYLCDFGAAQSFGSNLTGPIGTVYYNAPETRVSDDFDKAAADMFSLGVLLYILLTGTFPYPGESEDEVLAYLHSGGTACLDDLYDEPCSAQAKNLLHSLLQTNPSKRPTISEALAHAWFC</sequence>